<dbReference type="GO" id="GO:0003723">
    <property type="term" value="F:RNA binding"/>
    <property type="evidence" value="ECO:0007669"/>
    <property type="project" value="TreeGrafter"/>
</dbReference>
<evidence type="ECO:0000256" key="1">
    <source>
        <dbReference type="ARBA" id="ARBA00022741"/>
    </source>
</evidence>
<dbReference type="PROSITE" id="PS51194">
    <property type="entry name" value="HELICASE_CTER"/>
    <property type="match status" value="1"/>
</dbReference>
<keyword evidence="1" id="KW-0547">Nucleotide-binding</keyword>
<dbReference type="PANTHER" id="PTHR18934">
    <property type="entry name" value="ATP-DEPENDENT RNA HELICASE"/>
    <property type="match status" value="1"/>
</dbReference>
<reference evidence="7" key="2">
    <citation type="submission" date="2024-01" db="EMBL/GenBank/DDBJ databases">
        <title>Comparative genomics of Cryptococcus and Kwoniella reveals pathogenesis evolution and contrasting modes of karyotype evolution via chromosome fusion or intercentromeric recombination.</title>
        <authorList>
            <person name="Coelho M.A."/>
            <person name="David-Palma M."/>
            <person name="Shea T."/>
            <person name="Bowers K."/>
            <person name="McGinley-Smith S."/>
            <person name="Mohammad A.W."/>
            <person name="Gnirke A."/>
            <person name="Yurkov A.M."/>
            <person name="Nowrousian M."/>
            <person name="Sun S."/>
            <person name="Cuomo C.A."/>
            <person name="Heitman J."/>
        </authorList>
    </citation>
    <scope>NUCLEOTIDE SEQUENCE</scope>
    <source>
        <strain evidence="7">CBS 12478</strain>
    </source>
</reference>
<reference evidence="7" key="1">
    <citation type="submission" date="2017-08" db="EMBL/GenBank/DDBJ databases">
        <authorList>
            <person name="Cuomo C."/>
            <person name="Billmyre B."/>
            <person name="Heitman J."/>
        </authorList>
    </citation>
    <scope>NUCLEOTIDE SEQUENCE</scope>
    <source>
        <strain evidence="7">CBS 12478</strain>
    </source>
</reference>
<evidence type="ECO:0000256" key="3">
    <source>
        <dbReference type="ARBA" id="ARBA00022806"/>
    </source>
</evidence>
<evidence type="ECO:0000256" key="4">
    <source>
        <dbReference type="ARBA" id="ARBA00022840"/>
    </source>
</evidence>
<proteinExistence type="predicted"/>
<dbReference type="Pfam" id="PF00270">
    <property type="entry name" value="DEAD"/>
    <property type="match status" value="1"/>
</dbReference>
<dbReference type="Gene3D" id="3.40.50.300">
    <property type="entry name" value="P-loop containing nucleotide triphosphate hydrolases"/>
    <property type="match status" value="2"/>
</dbReference>
<dbReference type="GO" id="GO:0016787">
    <property type="term" value="F:hydrolase activity"/>
    <property type="evidence" value="ECO:0007669"/>
    <property type="project" value="UniProtKB-KW"/>
</dbReference>
<accession>A0AAJ8LQK8</accession>
<feature type="domain" description="Helicase C-terminal" evidence="6">
    <location>
        <begin position="275"/>
        <end position="463"/>
    </location>
</feature>
<dbReference type="GO" id="GO:0004386">
    <property type="term" value="F:helicase activity"/>
    <property type="evidence" value="ECO:0007669"/>
    <property type="project" value="UniProtKB-KW"/>
</dbReference>
<dbReference type="SUPFAM" id="SSF52540">
    <property type="entry name" value="P-loop containing nucleoside triphosphate hydrolases"/>
    <property type="match status" value="1"/>
</dbReference>
<dbReference type="RefSeq" id="XP_065823740.1">
    <property type="nucleotide sequence ID" value="XM_065967668.1"/>
</dbReference>
<keyword evidence="3" id="KW-0347">Helicase</keyword>
<dbReference type="Proteomes" id="UP000322225">
    <property type="component" value="Chromosome 10"/>
</dbReference>
<keyword evidence="2" id="KW-0378">Hydrolase</keyword>
<dbReference type="SMART" id="SM00487">
    <property type="entry name" value="DEXDc"/>
    <property type="match status" value="1"/>
</dbReference>
<organism evidence="7 8">
    <name type="scientific">Kwoniella shandongensis</name>
    <dbReference type="NCBI Taxonomy" id="1734106"/>
    <lineage>
        <taxon>Eukaryota</taxon>
        <taxon>Fungi</taxon>
        <taxon>Dikarya</taxon>
        <taxon>Basidiomycota</taxon>
        <taxon>Agaricomycotina</taxon>
        <taxon>Tremellomycetes</taxon>
        <taxon>Tremellales</taxon>
        <taxon>Cryptococcaceae</taxon>
        <taxon>Kwoniella</taxon>
    </lineage>
</organism>
<keyword evidence="4" id="KW-0067">ATP-binding</keyword>
<evidence type="ECO:0000259" key="5">
    <source>
        <dbReference type="PROSITE" id="PS51192"/>
    </source>
</evidence>
<gene>
    <name evidence="7" type="ORF">CI109_105490</name>
</gene>
<sequence length="577" mass="64440">MYCTSDSNRLLAITSRREHRLPCRAMLGLTQSQLKQRQDPNGSNCLKIEGTTSQPWSEGYKGVHEARSNLPAWQELDLFLNAFKESQVIIVDSPTGSGKSTQIPQACAHALDHAGCTGQVLVTQPRRIPTMECGKRLGVEMDLKVGVALGIEMRGEVIMPDDRQDARIITMTDGLLSNKIAGDPDLKNVAVVIIDEVHERGVNMDLALGLLKIILGRRSDLRVVCMSATGENSTLLTHFEAFAPLLVKLSGQAKKIHRTFLKHVEVDWERCAHQAVQQILRDRQHSLPKGDILIFCPGEREIFQLRERVQEIKDSYPAECQHVDIFTLFRDLPRVEQAKVLEDKFDPILWTDGTQRKVLRRKVILATNIAETSITFPHLDYVVDCGENKQAGFIPKYNANELLLAPCSKAQIIQRVGRVGRIRQGYAICLYTEDIYKTLPDFPQPPILRTDMTATIMKLLFVGLPTGGLGTFPWPSFVKHDTLALTDQGKVAAQLNLNPQLAKLFLEGIGSGVEGDLLVLVAMLEGSNIQKVGVDDKEEATSFYKTFVHERGDHFTLVNLWKAWKAHQQSKSTNSPA</sequence>
<dbReference type="PROSITE" id="PS00690">
    <property type="entry name" value="DEAH_ATP_HELICASE"/>
    <property type="match status" value="1"/>
</dbReference>
<feature type="domain" description="Helicase ATP-binding" evidence="5">
    <location>
        <begin position="80"/>
        <end position="248"/>
    </location>
</feature>
<dbReference type="InterPro" id="IPR002464">
    <property type="entry name" value="DNA/RNA_helicase_DEAH_CS"/>
</dbReference>
<evidence type="ECO:0000256" key="2">
    <source>
        <dbReference type="ARBA" id="ARBA00022801"/>
    </source>
</evidence>
<dbReference type="InterPro" id="IPR011545">
    <property type="entry name" value="DEAD/DEAH_box_helicase_dom"/>
</dbReference>
<dbReference type="InterPro" id="IPR001650">
    <property type="entry name" value="Helicase_C-like"/>
</dbReference>
<dbReference type="PANTHER" id="PTHR18934:SF91">
    <property type="entry name" value="PRE-MRNA-SPLICING FACTOR ATP-DEPENDENT RNA HELICASE PRP16"/>
    <property type="match status" value="1"/>
</dbReference>
<dbReference type="GO" id="GO:0005524">
    <property type="term" value="F:ATP binding"/>
    <property type="evidence" value="ECO:0007669"/>
    <property type="project" value="UniProtKB-KW"/>
</dbReference>
<dbReference type="AlphaFoldDB" id="A0AAJ8LQK8"/>
<dbReference type="EMBL" id="CP144060">
    <property type="protein sequence ID" value="WWD21009.1"/>
    <property type="molecule type" value="Genomic_DNA"/>
</dbReference>
<dbReference type="GeneID" id="43587511"/>
<dbReference type="InterPro" id="IPR027417">
    <property type="entry name" value="P-loop_NTPase"/>
</dbReference>
<dbReference type="SMART" id="SM00490">
    <property type="entry name" value="HELICc"/>
    <property type="match status" value="1"/>
</dbReference>
<dbReference type="Pfam" id="PF00271">
    <property type="entry name" value="Helicase_C"/>
    <property type="match status" value="1"/>
</dbReference>
<dbReference type="CDD" id="cd17917">
    <property type="entry name" value="DEXHc_RHA-like"/>
    <property type="match status" value="1"/>
</dbReference>
<dbReference type="KEGG" id="ksn:43587511"/>
<evidence type="ECO:0000313" key="7">
    <source>
        <dbReference type="EMBL" id="WWD21009.1"/>
    </source>
</evidence>
<protein>
    <submittedName>
        <fullName evidence="7">Uncharacterized protein</fullName>
    </submittedName>
</protein>
<dbReference type="CDD" id="cd18791">
    <property type="entry name" value="SF2_C_RHA"/>
    <property type="match status" value="1"/>
</dbReference>
<name>A0AAJ8LQK8_9TREE</name>
<dbReference type="InterPro" id="IPR014001">
    <property type="entry name" value="Helicase_ATP-bd"/>
</dbReference>
<evidence type="ECO:0000313" key="8">
    <source>
        <dbReference type="Proteomes" id="UP000322225"/>
    </source>
</evidence>
<evidence type="ECO:0000259" key="6">
    <source>
        <dbReference type="PROSITE" id="PS51194"/>
    </source>
</evidence>
<keyword evidence="8" id="KW-1185">Reference proteome</keyword>
<dbReference type="PROSITE" id="PS51192">
    <property type="entry name" value="HELICASE_ATP_BIND_1"/>
    <property type="match status" value="1"/>
</dbReference>